<keyword evidence="4" id="KW-1185">Reference proteome</keyword>
<organism evidence="3 4">
    <name type="scientific">Paenibacillus albiflavus</name>
    <dbReference type="NCBI Taxonomy" id="2545760"/>
    <lineage>
        <taxon>Bacteria</taxon>
        <taxon>Bacillati</taxon>
        <taxon>Bacillota</taxon>
        <taxon>Bacilli</taxon>
        <taxon>Bacillales</taxon>
        <taxon>Paenibacillaceae</taxon>
        <taxon>Paenibacillus</taxon>
    </lineage>
</organism>
<feature type="compositionally biased region" description="Basic and acidic residues" evidence="1">
    <location>
        <begin position="201"/>
        <end position="213"/>
    </location>
</feature>
<keyword evidence="2" id="KW-1133">Transmembrane helix</keyword>
<dbReference type="RefSeq" id="WP_132418021.1">
    <property type="nucleotide sequence ID" value="NZ_SKFG01000009.1"/>
</dbReference>
<protein>
    <submittedName>
        <fullName evidence="3">Stage III sporulation protein AF</fullName>
    </submittedName>
</protein>
<keyword evidence="2" id="KW-0812">Transmembrane</keyword>
<sequence>MQWFHDWLKMVITVVMFAAFIDLLLPNTKMQRYVKTVLSLFILLTLLSPVLELLRSNWNVDQMLAEAEKQVEQKEAGMGKSLSDNPKGSLQAINEQGLRLKDAQDQQATLLAEKQIAEGIKETIRAETAYEAEQVIVLTATDTEGKPYIKNISVVMHDKASSLTTSAEPNKSKSIEPVKPVDIQIRVDRKDTPVSGTTRDTAMEDTKESVQAKTEVKQLIGRNWSVPSERIEIRVEAIPKESKRG</sequence>
<feature type="transmembrane region" description="Helical" evidence="2">
    <location>
        <begin position="37"/>
        <end position="54"/>
    </location>
</feature>
<dbReference type="NCBIfam" id="TIGR02896">
    <property type="entry name" value="spore_III_AF"/>
    <property type="match status" value="1"/>
</dbReference>
<dbReference type="Proteomes" id="UP000295418">
    <property type="component" value="Unassembled WGS sequence"/>
</dbReference>
<dbReference type="AlphaFoldDB" id="A0A4R4EED8"/>
<reference evidence="3 4" key="1">
    <citation type="submission" date="2019-03" db="EMBL/GenBank/DDBJ databases">
        <authorList>
            <person name="Kim M.K.M."/>
        </authorList>
    </citation>
    <scope>NUCLEOTIDE SEQUENCE [LARGE SCALE GENOMIC DNA]</scope>
    <source>
        <strain evidence="3 4">18JY21-1</strain>
    </source>
</reference>
<evidence type="ECO:0000256" key="2">
    <source>
        <dbReference type="SAM" id="Phobius"/>
    </source>
</evidence>
<evidence type="ECO:0000313" key="4">
    <source>
        <dbReference type="Proteomes" id="UP000295418"/>
    </source>
</evidence>
<dbReference type="Pfam" id="PF09581">
    <property type="entry name" value="Spore_III_AF"/>
    <property type="match status" value="1"/>
</dbReference>
<proteinExistence type="predicted"/>
<dbReference type="InterPro" id="IPR014245">
    <property type="entry name" value="Spore_III_AF"/>
</dbReference>
<feature type="transmembrane region" description="Helical" evidence="2">
    <location>
        <begin position="7"/>
        <end position="25"/>
    </location>
</feature>
<keyword evidence="2" id="KW-0472">Membrane</keyword>
<evidence type="ECO:0000256" key="1">
    <source>
        <dbReference type="SAM" id="MobiDB-lite"/>
    </source>
</evidence>
<comment type="caution">
    <text evidence="3">The sequence shown here is derived from an EMBL/GenBank/DDBJ whole genome shotgun (WGS) entry which is preliminary data.</text>
</comment>
<dbReference type="EMBL" id="SKFG01000009">
    <property type="protein sequence ID" value="TCZ77450.1"/>
    <property type="molecule type" value="Genomic_DNA"/>
</dbReference>
<feature type="region of interest" description="Disordered" evidence="1">
    <location>
        <begin position="191"/>
        <end position="213"/>
    </location>
</feature>
<evidence type="ECO:0000313" key="3">
    <source>
        <dbReference type="EMBL" id="TCZ77450.1"/>
    </source>
</evidence>
<dbReference type="OrthoDB" id="2375554at2"/>
<accession>A0A4R4EED8</accession>
<name>A0A4R4EED8_9BACL</name>
<gene>
    <name evidence="3" type="primary">spoIIIAF</name>
    <name evidence="3" type="ORF">E0485_10675</name>
</gene>